<dbReference type="EMBL" id="CAUYUJ010021059">
    <property type="protein sequence ID" value="CAK0902365.1"/>
    <property type="molecule type" value="Genomic_DNA"/>
</dbReference>
<name>A0ABN9XQX6_9DINO</name>
<reference evidence="1" key="1">
    <citation type="submission" date="2023-10" db="EMBL/GenBank/DDBJ databases">
        <authorList>
            <person name="Chen Y."/>
            <person name="Shah S."/>
            <person name="Dougan E. K."/>
            <person name="Thang M."/>
            <person name="Chan C."/>
        </authorList>
    </citation>
    <scope>NUCLEOTIDE SEQUENCE [LARGE SCALE GENOMIC DNA]</scope>
</reference>
<evidence type="ECO:0000313" key="1">
    <source>
        <dbReference type="EMBL" id="CAK0902365.1"/>
    </source>
</evidence>
<organism evidence="1 2">
    <name type="scientific">Prorocentrum cordatum</name>
    <dbReference type="NCBI Taxonomy" id="2364126"/>
    <lineage>
        <taxon>Eukaryota</taxon>
        <taxon>Sar</taxon>
        <taxon>Alveolata</taxon>
        <taxon>Dinophyceae</taxon>
        <taxon>Prorocentrales</taxon>
        <taxon>Prorocentraceae</taxon>
        <taxon>Prorocentrum</taxon>
    </lineage>
</organism>
<proteinExistence type="predicted"/>
<sequence>MCRRAIGFDARILPLRRSSDLPPAAHDRWKSSFIAYPFAVPLPAAPLDGFCSTALPPHPVPDRGTRTFFSAAVSDVGRGPAEFAFVQQQGARLCSLSELHGGQH</sequence>
<protein>
    <submittedName>
        <fullName evidence="1">Uncharacterized protein</fullName>
    </submittedName>
</protein>
<accession>A0ABN9XQX6</accession>
<evidence type="ECO:0000313" key="2">
    <source>
        <dbReference type="Proteomes" id="UP001189429"/>
    </source>
</evidence>
<dbReference type="Proteomes" id="UP001189429">
    <property type="component" value="Unassembled WGS sequence"/>
</dbReference>
<keyword evidence="2" id="KW-1185">Reference proteome</keyword>
<gene>
    <name evidence="1" type="ORF">PCOR1329_LOCUS79002</name>
</gene>
<comment type="caution">
    <text evidence="1">The sequence shown here is derived from an EMBL/GenBank/DDBJ whole genome shotgun (WGS) entry which is preliminary data.</text>
</comment>